<keyword evidence="1" id="KW-0238">DNA-binding</keyword>
<dbReference type="Gene3D" id="1.10.10.10">
    <property type="entry name" value="Winged helix-like DNA-binding domain superfamily/Winged helix DNA-binding domain"/>
    <property type="match status" value="1"/>
</dbReference>
<dbReference type="GO" id="GO:0016987">
    <property type="term" value="F:sigma factor activity"/>
    <property type="evidence" value="ECO:0007669"/>
    <property type="project" value="InterPro"/>
</dbReference>
<dbReference type="Gene3D" id="3.40.50.2300">
    <property type="match status" value="1"/>
</dbReference>
<organism evidence="3">
    <name type="scientific">freshwater metagenome</name>
    <dbReference type="NCBI Taxonomy" id="449393"/>
    <lineage>
        <taxon>unclassified sequences</taxon>
        <taxon>metagenomes</taxon>
        <taxon>ecological metagenomes</taxon>
    </lineage>
</organism>
<proteinExistence type="predicted"/>
<dbReference type="GO" id="GO:0006352">
    <property type="term" value="P:DNA-templated transcription initiation"/>
    <property type="evidence" value="ECO:0007669"/>
    <property type="project" value="InterPro"/>
</dbReference>
<dbReference type="PANTHER" id="PTHR45566:SF1">
    <property type="entry name" value="HTH-TYPE TRANSCRIPTIONAL REGULATOR YHJB-RELATED"/>
    <property type="match status" value="1"/>
</dbReference>
<dbReference type="InterPro" id="IPR051015">
    <property type="entry name" value="EvgA-like"/>
</dbReference>
<dbReference type="InterPro" id="IPR013249">
    <property type="entry name" value="RNA_pol_sigma70_r4_t2"/>
</dbReference>
<evidence type="ECO:0000313" key="3">
    <source>
        <dbReference type="EMBL" id="CAB4593791.1"/>
    </source>
</evidence>
<dbReference type="PANTHER" id="PTHR45566">
    <property type="entry name" value="HTH-TYPE TRANSCRIPTIONAL REGULATOR YHJB-RELATED"/>
    <property type="match status" value="1"/>
</dbReference>
<dbReference type="InterPro" id="IPR016032">
    <property type="entry name" value="Sig_transdc_resp-reg_C-effctor"/>
</dbReference>
<dbReference type="GO" id="GO:0000160">
    <property type="term" value="P:phosphorelay signal transduction system"/>
    <property type="evidence" value="ECO:0007669"/>
    <property type="project" value="InterPro"/>
</dbReference>
<dbReference type="InterPro" id="IPR011006">
    <property type="entry name" value="CheY-like_superfamily"/>
</dbReference>
<gene>
    <name evidence="3" type="ORF">UFOPK1775_00769</name>
</gene>
<dbReference type="InterPro" id="IPR000792">
    <property type="entry name" value="Tscrpt_reg_LuxR_C"/>
</dbReference>
<dbReference type="EMBL" id="CAEZUB010000095">
    <property type="protein sequence ID" value="CAB4593791.1"/>
    <property type="molecule type" value="Genomic_DNA"/>
</dbReference>
<dbReference type="SMART" id="SM00421">
    <property type="entry name" value="HTH_LUXR"/>
    <property type="match status" value="1"/>
</dbReference>
<dbReference type="SUPFAM" id="SSF46894">
    <property type="entry name" value="C-terminal effector domain of the bipartite response regulators"/>
    <property type="match status" value="1"/>
</dbReference>
<evidence type="ECO:0000259" key="2">
    <source>
        <dbReference type="PROSITE" id="PS50110"/>
    </source>
</evidence>
<dbReference type="InterPro" id="IPR036388">
    <property type="entry name" value="WH-like_DNA-bd_sf"/>
</dbReference>
<evidence type="ECO:0000256" key="1">
    <source>
        <dbReference type="ARBA" id="ARBA00023125"/>
    </source>
</evidence>
<dbReference type="AlphaFoldDB" id="A0A6J6FY90"/>
<accession>A0A6J6FY90</accession>
<feature type="domain" description="Response regulatory" evidence="2">
    <location>
        <begin position="4"/>
        <end position="120"/>
    </location>
</feature>
<sequence>MTNNFVIIDQQPIVLEGIRLHILQIFPKAKFLYLGSSVSEAIKTVGKGKVKCVVIDPNLASETSEASAISKARIFGAPIFVMSQQNSGVAVSQAFSAGATGFFPKSASLYELRGGLSTVISGGVYISPQIAMDLTTSQRVAIRLSERERTALVLYTSGLTMDQVAISMSIASSTANEYIHRARTKFRAAGKSARTKVDLRRIAVEEGLLINA</sequence>
<dbReference type="Pfam" id="PF08281">
    <property type="entry name" value="Sigma70_r4_2"/>
    <property type="match status" value="1"/>
</dbReference>
<dbReference type="InterPro" id="IPR001789">
    <property type="entry name" value="Sig_transdc_resp-reg_receiver"/>
</dbReference>
<dbReference type="SUPFAM" id="SSF52172">
    <property type="entry name" value="CheY-like"/>
    <property type="match status" value="1"/>
</dbReference>
<reference evidence="3" key="1">
    <citation type="submission" date="2020-05" db="EMBL/GenBank/DDBJ databases">
        <authorList>
            <person name="Chiriac C."/>
            <person name="Salcher M."/>
            <person name="Ghai R."/>
            <person name="Kavagutti S V."/>
        </authorList>
    </citation>
    <scope>NUCLEOTIDE SEQUENCE</scope>
</reference>
<dbReference type="GO" id="GO:0003677">
    <property type="term" value="F:DNA binding"/>
    <property type="evidence" value="ECO:0007669"/>
    <property type="project" value="UniProtKB-KW"/>
</dbReference>
<name>A0A6J6FY90_9ZZZZ</name>
<protein>
    <submittedName>
        <fullName evidence="3">Unannotated protein</fullName>
    </submittedName>
</protein>
<dbReference type="PROSITE" id="PS50110">
    <property type="entry name" value="RESPONSE_REGULATORY"/>
    <property type="match status" value="1"/>
</dbReference>